<accession>A0A7S0V7R9</accession>
<gene>
    <name evidence="1" type="ORF">PPAR00522_LOCUS14227</name>
</gene>
<organism evidence="1">
    <name type="scientific">Polytomella parva</name>
    <dbReference type="NCBI Taxonomy" id="51329"/>
    <lineage>
        <taxon>Eukaryota</taxon>
        <taxon>Viridiplantae</taxon>
        <taxon>Chlorophyta</taxon>
        <taxon>core chlorophytes</taxon>
        <taxon>Chlorophyceae</taxon>
        <taxon>CS clade</taxon>
        <taxon>Chlamydomonadales</taxon>
        <taxon>Chlamydomonadaceae</taxon>
        <taxon>Polytomella</taxon>
    </lineage>
</organism>
<sequence>MSSKLLLAEVTYPLLPSRCRFFETTSNAVSFFPSYTVLKPYIDELVDRLFLGIKKGSMAPRWIPVGLVVLPFTLICIPASCAQAICLNIGRGLISSILGSKAKYQRRKVILKDAQCQTDDDNGRSLREEEQESSTEELLNELIQDRTEARHELGKVQSDLQMANARNDLLENFCKAGESDLRNLMSFVVEVQPILQLIIQKIKIFEPMESDLETLKSALDKATHILEMGQQNNWDMNTSATLLGPSASALLSSLPSLSGFGSLTYGNQGSFHISASTAGVTGLTPTSVTPGERTEAPDVNRESNLITPVRGVSLSFVSSPLDTEQLPSES</sequence>
<protein>
    <submittedName>
        <fullName evidence="1">Uncharacterized protein</fullName>
    </submittedName>
</protein>
<name>A0A7S0V7R9_9CHLO</name>
<evidence type="ECO:0000313" key="1">
    <source>
        <dbReference type="EMBL" id="CAD8779338.1"/>
    </source>
</evidence>
<dbReference type="EMBL" id="HBFM01021849">
    <property type="protein sequence ID" value="CAD8779338.1"/>
    <property type="molecule type" value="Transcribed_RNA"/>
</dbReference>
<proteinExistence type="predicted"/>
<reference evidence="1" key="1">
    <citation type="submission" date="2021-01" db="EMBL/GenBank/DDBJ databases">
        <authorList>
            <person name="Corre E."/>
            <person name="Pelletier E."/>
            <person name="Niang G."/>
            <person name="Scheremetjew M."/>
            <person name="Finn R."/>
            <person name="Kale V."/>
            <person name="Holt S."/>
            <person name="Cochrane G."/>
            <person name="Meng A."/>
            <person name="Brown T."/>
            <person name="Cohen L."/>
        </authorList>
    </citation>
    <scope>NUCLEOTIDE SEQUENCE</scope>
    <source>
        <strain evidence="1">SAG 63-3</strain>
    </source>
</reference>
<dbReference type="AlphaFoldDB" id="A0A7S0V7R9"/>